<dbReference type="InterPro" id="IPR036736">
    <property type="entry name" value="ACP-like_sf"/>
</dbReference>
<gene>
    <name evidence="2" type="ORF">JOE42_004007</name>
</gene>
<dbReference type="Gene3D" id="1.10.1200.10">
    <property type="entry name" value="ACP-like"/>
    <property type="match status" value="1"/>
</dbReference>
<sequence>MTHPSPTRDTIVRSSLHRAGRLPVDPWTLSDDENLFDAGLSSHASVAVLVDLEESAQVEFPDHLLRRSTFSTIASIRDALDHVADTSAAVQTEASR</sequence>
<dbReference type="Pfam" id="PF00550">
    <property type="entry name" value="PP-binding"/>
    <property type="match status" value="1"/>
</dbReference>
<dbReference type="RefSeq" id="WP_307806088.1">
    <property type="nucleotide sequence ID" value="NZ_JAFBBK010000001.1"/>
</dbReference>
<protein>
    <submittedName>
        <fullName evidence="2">Acyl carrier protein</fullName>
    </submittedName>
</protein>
<dbReference type="EMBL" id="JAFBBK010000001">
    <property type="protein sequence ID" value="MBM7417274.1"/>
    <property type="molecule type" value="Genomic_DNA"/>
</dbReference>
<name>A0ABS2KZC6_9NOCA</name>
<evidence type="ECO:0000259" key="1">
    <source>
        <dbReference type="PROSITE" id="PS50075"/>
    </source>
</evidence>
<reference evidence="2 3" key="1">
    <citation type="submission" date="2021-01" db="EMBL/GenBank/DDBJ databases">
        <title>Genomics of switchgrass bacterial isolates.</title>
        <authorList>
            <person name="Shade A."/>
        </authorList>
    </citation>
    <scope>NUCLEOTIDE SEQUENCE [LARGE SCALE GENOMIC DNA]</scope>
    <source>
        <strain evidence="2 3">PvP111</strain>
    </source>
</reference>
<proteinExistence type="predicted"/>
<organism evidence="2 3">
    <name type="scientific">Rhodococcoides corynebacterioides</name>
    <dbReference type="NCBI Taxonomy" id="53972"/>
    <lineage>
        <taxon>Bacteria</taxon>
        <taxon>Bacillati</taxon>
        <taxon>Actinomycetota</taxon>
        <taxon>Actinomycetes</taxon>
        <taxon>Mycobacteriales</taxon>
        <taxon>Nocardiaceae</taxon>
        <taxon>Rhodococcoides</taxon>
    </lineage>
</organism>
<keyword evidence="3" id="KW-1185">Reference proteome</keyword>
<dbReference type="PROSITE" id="PS50075">
    <property type="entry name" value="CARRIER"/>
    <property type="match status" value="1"/>
</dbReference>
<evidence type="ECO:0000313" key="2">
    <source>
        <dbReference type="EMBL" id="MBM7417274.1"/>
    </source>
</evidence>
<dbReference type="Proteomes" id="UP000703038">
    <property type="component" value="Unassembled WGS sequence"/>
</dbReference>
<dbReference type="InterPro" id="IPR009081">
    <property type="entry name" value="PP-bd_ACP"/>
</dbReference>
<feature type="domain" description="Carrier" evidence="1">
    <location>
        <begin position="6"/>
        <end position="87"/>
    </location>
</feature>
<dbReference type="SUPFAM" id="SSF47336">
    <property type="entry name" value="ACP-like"/>
    <property type="match status" value="1"/>
</dbReference>
<comment type="caution">
    <text evidence="2">The sequence shown here is derived from an EMBL/GenBank/DDBJ whole genome shotgun (WGS) entry which is preliminary data.</text>
</comment>
<evidence type="ECO:0000313" key="3">
    <source>
        <dbReference type="Proteomes" id="UP000703038"/>
    </source>
</evidence>
<accession>A0ABS2KZC6</accession>